<evidence type="ECO:0000256" key="2">
    <source>
        <dbReference type="ARBA" id="ARBA00022527"/>
    </source>
</evidence>
<dbReference type="PANTHER" id="PTHR43289:SF6">
    <property type="entry name" value="SERINE_THREONINE-PROTEIN KINASE NEKL-3"/>
    <property type="match status" value="1"/>
</dbReference>
<dbReference type="FunFam" id="3.30.200.20:FF:000035">
    <property type="entry name" value="Serine/threonine protein kinase Stk1"/>
    <property type="match status" value="1"/>
</dbReference>
<dbReference type="PROSITE" id="PS00107">
    <property type="entry name" value="PROTEIN_KINASE_ATP"/>
    <property type="match status" value="1"/>
</dbReference>
<dbReference type="Gene3D" id="1.10.510.10">
    <property type="entry name" value="Transferase(Phosphotransferase) domain 1"/>
    <property type="match status" value="1"/>
</dbReference>
<dbReference type="AlphaFoldDB" id="A0A917U8Y0"/>
<keyword evidence="6 9" id="KW-0067">ATP-binding</keyword>
<dbReference type="InterPro" id="IPR011009">
    <property type="entry name" value="Kinase-like_dom_sf"/>
</dbReference>
<evidence type="ECO:0000256" key="4">
    <source>
        <dbReference type="ARBA" id="ARBA00022741"/>
    </source>
</evidence>
<evidence type="ECO:0000256" key="8">
    <source>
        <dbReference type="ARBA" id="ARBA00048679"/>
    </source>
</evidence>
<dbReference type="InterPro" id="IPR017441">
    <property type="entry name" value="Protein_kinase_ATP_BS"/>
</dbReference>
<evidence type="ECO:0000256" key="9">
    <source>
        <dbReference type="PROSITE-ProRule" id="PRU10141"/>
    </source>
</evidence>
<dbReference type="GO" id="GO:0004674">
    <property type="term" value="F:protein serine/threonine kinase activity"/>
    <property type="evidence" value="ECO:0007669"/>
    <property type="project" value="UniProtKB-KW"/>
</dbReference>
<dbReference type="InterPro" id="IPR000719">
    <property type="entry name" value="Prot_kinase_dom"/>
</dbReference>
<reference evidence="11" key="1">
    <citation type="journal article" date="2014" name="Int. J. Syst. Evol. Microbiol.">
        <title>Complete genome sequence of Corynebacterium casei LMG S-19264T (=DSM 44701T), isolated from a smear-ripened cheese.</title>
        <authorList>
            <consortium name="US DOE Joint Genome Institute (JGI-PGF)"/>
            <person name="Walter F."/>
            <person name="Albersmeier A."/>
            <person name="Kalinowski J."/>
            <person name="Ruckert C."/>
        </authorList>
    </citation>
    <scope>NUCLEOTIDE SEQUENCE</scope>
    <source>
        <strain evidence="11">CGMCC 4.7312</strain>
    </source>
</reference>
<accession>A0A917U8Y0</accession>
<keyword evidence="4 9" id="KW-0547">Nucleotide-binding</keyword>
<dbReference type="EMBL" id="BMNB01000040">
    <property type="protein sequence ID" value="GGM63459.1"/>
    <property type="molecule type" value="Genomic_DNA"/>
</dbReference>
<feature type="binding site" evidence="9">
    <location>
        <position position="40"/>
    </location>
    <ligand>
        <name>ATP</name>
        <dbReference type="ChEBI" id="CHEBI:30616"/>
    </ligand>
</feature>
<dbReference type="SUPFAM" id="SSF56112">
    <property type="entry name" value="Protein kinase-like (PK-like)"/>
    <property type="match status" value="1"/>
</dbReference>
<dbReference type="InterPro" id="IPR008271">
    <property type="entry name" value="Ser/Thr_kinase_AS"/>
</dbReference>
<proteinExistence type="predicted"/>
<feature type="domain" description="Protein kinase" evidence="10">
    <location>
        <begin position="11"/>
        <end position="278"/>
    </location>
</feature>
<keyword evidence="12" id="KW-1185">Reference proteome</keyword>
<dbReference type="Pfam" id="PF00069">
    <property type="entry name" value="Pkinase"/>
    <property type="match status" value="1"/>
</dbReference>
<evidence type="ECO:0000256" key="7">
    <source>
        <dbReference type="ARBA" id="ARBA00047899"/>
    </source>
</evidence>
<evidence type="ECO:0000256" key="6">
    <source>
        <dbReference type="ARBA" id="ARBA00022840"/>
    </source>
</evidence>
<dbReference type="EC" id="2.7.11.1" evidence="1"/>
<evidence type="ECO:0000259" key="10">
    <source>
        <dbReference type="PROSITE" id="PS50011"/>
    </source>
</evidence>
<dbReference type="PROSITE" id="PS00108">
    <property type="entry name" value="PROTEIN_KINASE_ST"/>
    <property type="match status" value="1"/>
</dbReference>
<evidence type="ECO:0000256" key="1">
    <source>
        <dbReference type="ARBA" id="ARBA00012513"/>
    </source>
</evidence>
<comment type="caution">
    <text evidence="11">The sequence shown here is derived from an EMBL/GenBank/DDBJ whole genome shotgun (WGS) entry which is preliminary data.</text>
</comment>
<keyword evidence="2" id="KW-0723">Serine/threonine-protein kinase</keyword>
<organism evidence="11 12">
    <name type="scientific">Micromonospora sonchi</name>
    <dbReference type="NCBI Taxonomy" id="1763543"/>
    <lineage>
        <taxon>Bacteria</taxon>
        <taxon>Bacillati</taxon>
        <taxon>Actinomycetota</taxon>
        <taxon>Actinomycetes</taxon>
        <taxon>Micromonosporales</taxon>
        <taxon>Micromonosporaceae</taxon>
        <taxon>Micromonospora</taxon>
    </lineage>
</organism>
<evidence type="ECO:0000313" key="12">
    <source>
        <dbReference type="Proteomes" id="UP000608890"/>
    </source>
</evidence>
<keyword evidence="3" id="KW-0808">Transferase</keyword>
<dbReference type="SMART" id="SM00220">
    <property type="entry name" value="S_TKc"/>
    <property type="match status" value="1"/>
</dbReference>
<dbReference type="GO" id="GO:0045717">
    <property type="term" value="P:negative regulation of fatty acid biosynthetic process"/>
    <property type="evidence" value="ECO:0007669"/>
    <property type="project" value="UniProtKB-ARBA"/>
</dbReference>
<name>A0A917U8Y0_9ACTN</name>
<protein>
    <recommendedName>
        <fullName evidence="1">non-specific serine/threonine protein kinase</fullName>
        <ecNumber evidence="1">2.7.11.1</ecNumber>
    </recommendedName>
</protein>
<comment type="catalytic activity">
    <reaction evidence="7">
        <text>L-threonyl-[protein] + ATP = O-phospho-L-threonyl-[protein] + ADP + H(+)</text>
        <dbReference type="Rhea" id="RHEA:46608"/>
        <dbReference type="Rhea" id="RHEA-COMP:11060"/>
        <dbReference type="Rhea" id="RHEA-COMP:11605"/>
        <dbReference type="ChEBI" id="CHEBI:15378"/>
        <dbReference type="ChEBI" id="CHEBI:30013"/>
        <dbReference type="ChEBI" id="CHEBI:30616"/>
        <dbReference type="ChEBI" id="CHEBI:61977"/>
        <dbReference type="ChEBI" id="CHEBI:456216"/>
        <dbReference type="EC" id="2.7.11.1"/>
    </reaction>
</comment>
<dbReference type="PROSITE" id="PS50011">
    <property type="entry name" value="PROTEIN_KINASE_DOM"/>
    <property type="match status" value="1"/>
</dbReference>
<keyword evidence="5" id="KW-0418">Kinase</keyword>
<comment type="catalytic activity">
    <reaction evidence="8">
        <text>L-seryl-[protein] + ATP = O-phospho-L-seryl-[protein] + ADP + H(+)</text>
        <dbReference type="Rhea" id="RHEA:17989"/>
        <dbReference type="Rhea" id="RHEA-COMP:9863"/>
        <dbReference type="Rhea" id="RHEA-COMP:11604"/>
        <dbReference type="ChEBI" id="CHEBI:15378"/>
        <dbReference type="ChEBI" id="CHEBI:29999"/>
        <dbReference type="ChEBI" id="CHEBI:30616"/>
        <dbReference type="ChEBI" id="CHEBI:83421"/>
        <dbReference type="ChEBI" id="CHEBI:456216"/>
        <dbReference type="EC" id="2.7.11.1"/>
    </reaction>
</comment>
<dbReference type="Proteomes" id="UP000608890">
    <property type="component" value="Unassembled WGS sequence"/>
</dbReference>
<dbReference type="PANTHER" id="PTHR43289">
    <property type="entry name" value="MITOGEN-ACTIVATED PROTEIN KINASE KINASE KINASE 20-RELATED"/>
    <property type="match status" value="1"/>
</dbReference>
<evidence type="ECO:0000256" key="3">
    <source>
        <dbReference type="ARBA" id="ARBA00022679"/>
    </source>
</evidence>
<dbReference type="GO" id="GO:0005524">
    <property type="term" value="F:ATP binding"/>
    <property type="evidence" value="ECO:0007669"/>
    <property type="project" value="UniProtKB-UniRule"/>
</dbReference>
<gene>
    <name evidence="11" type="ORF">GCM10011608_55900</name>
</gene>
<sequence length="317" mass="34628">MSTNRVLYGNYEAGDLIGWGGMANIRLGRDIRSGRSVAIKVLRRDLAQDPLFQSRFRREARMLARLNHPAIVSVYDTGYKEVEGGSADKVHVPYIVMEYVAGRSLRDLLKVGELRLKESIQYQIGVLSALEFSHRAGIVHRDIKPANVMITTEGAVKLVDFGIARANGDSTATITQAHEVLGTPQYLSPEQVRGETADARSDLYSAGCLLYELLTGRPPFIGPDPLSVAYQHVYEEPARASTRTLDLTPALDSVLVKALAKARKDRFPNARAFREALQSAAKGIIREDGGAHLGTFENDVPKALAMGGHAGMASVDR</sequence>
<evidence type="ECO:0000313" key="11">
    <source>
        <dbReference type="EMBL" id="GGM63459.1"/>
    </source>
</evidence>
<dbReference type="CDD" id="cd14014">
    <property type="entry name" value="STKc_PknB_like"/>
    <property type="match status" value="1"/>
</dbReference>
<reference evidence="11" key="2">
    <citation type="submission" date="2020-09" db="EMBL/GenBank/DDBJ databases">
        <authorList>
            <person name="Sun Q."/>
            <person name="Zhou Y."/>
        </authorList>
    </citation>
    <scope>NUCLEOTIDE SEQUENCE</scope>
    <source>
        <strain evidence="11">CGMCC 4.7312</strain>
    </source>
</reference>
<dbReference type="RefSeq" id="WP_189049640.1">
    <property type="nucleotide sequence ID" value="NZ_BMNB01000040.1"/>
</dbReference>
<evidence type="ECO:0000256" key="5">
    <source>
        <dbReference type="ARBA" id="ARBA00022777"/>
    </source>
</evidence>
<dbReference type="FunFam" id="1.10.510.10:FF:000021">
    <property type="entry name" value="Serine/threonine protein kinase"/>
    <property type="match status" value="1"/>
</dbReference>
<dbReference type="Gene3D" id="3.30.200.20">
    <property type="entry name" value="Phosphorylase Kinase, domain 1"/>
    <property type="match status" value="1"/>
</dbReference>